<keyword evidence="7 9" id="KW-1133">Transmembrane helix</keyword>
<gene>
    <name evidence="11" type="primary">bexB</name>
    <name evidence="11" type="ORF">NCTC10672_01461</name>
</gene>
<dbReference type="GO" id="GO:0015920">
    <property type="term" value="P:lipopolysaccharide transport"/>
    <property type="evidence" value="ECO:0007669"/>
    <property type="project" value="TreeGrafter"/>
</dbReference>
<dbReference type="InterPro" id="IPR013525">
    <property type="entry name" value="ABC2_TM"/>
</dbReference>
<organism evidence="11 12">
    <name type="scientific">Haemophilus parainfluenzae</name>
    <dbReference type="NCBI Taxonomy" id="729"/>
    <lineage>
        <taxon>Bacteria</taxon>
        <taxon>Pseudomonadati</taxon>
        <taxon>Pseudomonadota</taxon>
        <taxon>Gammaproteobacteria</taxon>
        <taxon>Pasteurellales</taxon>
        <taxon>Pasteurellaceae</taxon>
        <taxon>Haemophilus</taxon>
    </lineage>
</organism>
<evidence type="ECO:0000256" key="9">
    <source>
        <dbReference type="RuleBase" id="RU361157"/>
    </source>
</evidence>
<keyword evidence="4 9" id="KW-1003">Cell membrane</keyword>
<dbReference type="InterPro" id="IPR047817">
    <property type="entry name" value="ABC2_TM_bact-type"/>
</dbReference>
<feature type="transmembrane region" description="Helical" evidence="9">
    <location>
        <begin position="141"/>
        <end position="164"/>
    </location>
</feature>
<keyword evidence="5" id="KW-0997">Cell inner membrane</keyword>
<evidence type="ECO:0000256" key="2">
    <source>
        <dbReference type="ARBA" id="ARBA00007783"/>
    </source>
</evidence>
<evidence type="ECO:0000256" key="5">
    <source>
        <dbReference type="ARBA" id="ARBA00022519"/>
    </source>
</evidence>
<keyword evidence="6 9" id="KW-0812">Transmembrane</keyword>
<evidence type="ECO:0000313" key="12">
    <source>
        <dbReference type="Proteomes" id="UP000254186"/>
    </source>
</evidence>
<evidence type="ECO:0000259" key="10">
    <source>
        <dbReference type="PROSITE" id="PS51012"/>
    </source>
</evidence>
<dbReference type="PANTHER" id="PTHR30413:SF8">
    <property type="entry name" value="TRANSPORT PERMEASE PROTEIN"/>
    <property type="match status" value="1"/>
</dbReference>
<proteinExistence type="inferred from homology"/>
<evidence type="ECO:0000313" key="11">
    <source>
        <dbReference type="EMBL" id="STP05497.1"/>
    </source>
</evidence>
<dbReference type="Pfam" id="PF01061">
    <property type="entry name" value="ABC2_membrane"/>
    <property type="match status" value="1"/>
</dbReference>
<evidence type="ECO:0000256" key="6">
    <source>
        <dbReference type="ARBA" id="ARBA00022692"/>
    </source>
</evidence>
<comment type="subcellular location">
    <subcellularLocation>
        <location evidence="1 9">Cell inner membrane</location>
        <topology evidence="1 9">Multi-pass membrane protein</topology>
    </subcellularLocation>
</comment>
<feature type="transmembrane region" description="Helical" evidence="9">
    <location>
        <begin position="176"/>
        <end position="198"/>
    </location>
</feature>
<dbReference type="PRINTS" id="PR00164">
    <property type="entry name" value="ABC2TRNSPORT"/>
</dbReference>
<evidence type="ECO:0000256" key="4">
    <source>
        <dbReference type="ARBA" id="ARBA00022475"/>
    </source>
</evidence>
<dbReference type="PROSITE" id="PS51012">
    <property type="entry name" value="ABC_TM2"/>
    <property type="match status" value="1"/>
</dbReference>
<feature type="transmembrane region" description="Helical" evidence="9">
    <location>
        <begin position="35"/>
        <end position="56"/>
    </location>
</feature>
<evidence type="ECO:0000256" key="7">
    <source>
        <dbReference type="ARBA" id="ARBA00022989"/>
    </source>
</evidence>
<keyword evidence="3 9" id="KW-0813">Transport</keyword>
<dbReference type="GO" id="GO:0140359">
    <property type="term" value="F:ABC-type transporter activity"/>
    <property type="evidence" value="ECO:0007669"/>
    <property type="project" value="InterPro"/>
</dbReference>
<dbReference type="RefSeq" id="WP_115180287.1">
    <property type="nucleotide sequence ID" value="NZ_UGHY01000002.1"/>
</dbReference>
<protein>
    <recommendedName>
        <fullName evidence="9">Transport permease protein</fullName>
    </recommendedName>
</protein>
<dbReference type="PANTHER" id="PTHR30413">
    <property type="entry name" value="INNER MEMBRANE TRANSPORT PERMEASE"/>
    <property type="match status" value="1"/>
</dbReference>
<feature type="transmembrane region" description="Helical" evidence="9">
    <location>
        <begin position="234"/>
        <end position="252"/>
    </location>
</feature>
<evidence type="ECO:0000256" key="1">
    <source>
        <dbReference type="ARBA" id="ARBA00004429"/>
    </source>
</evidence>
<feature type="transmembrane region" description="Helical" evidence="9">
    <location>
        <begin position="118"/>
        <end position="135"/>
    </location>
</feature>
<name>A0A377JIW5_HAEPA</name>
<dbReference type="Proteomes" id="UP000254186">
    <property type="component" value="Unassembled WGS sequence"/>
</dbReference>
<evidence type="ECO:0000256" key="3">
    <source>
        <dbReference type="ARBA" id="ARBA00022448"/>
    </source>
</evidence>
<feature type="domain" description="ABC transmembrane type-2" evidence="10">
    <location>
        <begin position="36"/>
        <end position="255"/>
    </location>
</feature>
<evidence type="ECO:0000256" key="8">
    <source>
        <dbReference type="ARBA" id="ARBA00023136"/>
    </source>
</evidence>
<dbReference type="GO" id="GO:0043190">
    <property type="term" value="C:ATP-binding cassette (ABC) transporter complex"/>
    <property type="evidence" value="ECO:0007669"/>
    <property type="project" value="InterPro"/>
</dbReference>
<comment type="similarity">
    <text evidence="2 9">Belongs to the ABC-2 integral membrane protein family.</text>
</comment>
<sequence length="263" mass="30782">MLNKFVGKFRRFYAFDELLKQLIIRDVKLKYRRSYLGYLWSILNPLMLMMVLVVVFSNLFRFDIPNFPLYMISGQFLFNFMTEATNMSVGSITGNSALIKKTYVPKYVFTVSKVGSSLVNLLFSLGALLLVMIFTDAEFSWNLLFFPVIILEVFIFSLGLGLWLSAITVFFRDIQYLWGVFISMWMYLTPLFYPVSIIPEEYQELYKNANPMYGYIEQFRDIVLHAKFPQTDSILIGFGTAILVLVLGAWYFNKKQDEFILYI</sequence>
<dbReference type="AlphaFoldDB" id="A0A377JIW5"/>
<feature type="transmembrane region" description="Helical" evidence="9">
    <location>
        <begin position="76"/>
        <end position="98"/>
    </location>
</feature>
<keyword evidence="8 9" id="KW-0472">Membrane</keyword>
<accession>A0A377JIW5</accession>
<dbReference type="EMBL" id="UGHY01000002">
    <property type="protein sequence ID" value="STP05497.1"/>
    <property type="molecule type" value="Genomic_DNA"/>
</dbReference>
<dbReference type="InterPro" id="IPR000412">
    <property type="entry name" value="ABC_2_transport"/>
</dbReference>
<reference evidence="11 12" key="1">
    <citation type="submission" date="2018-06" db="EMBL/GenBank/DDBJ databases">
        <authorList>
            <consortium name="Pathogen Informatics"/>
            <person name="Doyle S."/>
        </authorList>
    </citation>
    <scope>NUCLEOTIDE SEQUENCE [LARGE SCALE GENOMIC DNA]</scope>
    <source>
        <strain evidence="11 12">NCTC10672</strain>
    </source>
</reference>